<evidence type="ECO:0000256" key="3">
    <source>
        <dbReference type="SAM" id="MobiDB-lite"/>
    </source>
</evidence>
<dbReference type="PANTHER" id="PTHR30153:SF2">
    <property type="entry name" value="REPLICATIVE DNA HELICASE"/>
    <property type="match status" value="1"/>
</dbReference>
<reference evidence="5 6" key="1">
    <citation type="journal article" date="2016" name="Genome Announc.">
        <title>Draft Genome Sequence of Planomonospora sphaerica JCM9374, a Rare Actinomycete.</title>
        <authorList>
            <person name="Dohra H."/>
            <person name="Suzuki T."/>
            <person name="Inoue Y."/>
            <person name="Kodani S."/>
        </authorList>
    </citation>
    <scope>NUCLEOTIDE SEQUENCE [LARGE SCALE GENOMIC DNA]</scope>
    <source>
        <strain evidence="5 6">JCM 9374</strain>
    </source>
</reference>
<dbReference type="GO" id="GO:0006260">
    <property type="term" value="P:DNA replication"/>
    <property type="evidence" value="ECO:0007669"/>
    <property type="project" value="UniProtKB-KW"/>
</dbReference>
<keyword evidence="6" id="KW-1185">Reference proteome</keyword>
<dbReference type="OrthoDB" id="2970604at2"/>
<evidence type="ECO:0000259" key="4">
    <source>
        <dbReference type="Pfam" id="PF00772"/>
    </source>
</evidence>
<dbReference type="InterPro" id="IPR007693">
    <property type="entry name" value="DNA_helicase_DnaB-like_N"/>
</dbReference>
<sequence>MTPDLYAERALLASLLRDPRRIRATLALTGVKAADFGDPGHQELMQAIIDASRDDGLDLTVIDGWNALRRAVEDAAIATGRSSAWVGQIAATPITPSQSAEYAVMVLEGETRRVIAHHAQRIAAAMDSHVPAEQADAQITATRQVLTQLAERWRLDPEILTEAAAEDEADNVLDAPQAPSLLQRGLATLRAPLAFLDGTARTEDRLLASLVADPGQVAEVRDWLDPQDFTAPGRAEIYTALVVLSDRGQPIDAPTVLFEANRQVAISARQADRFMARCAKAEPGHAIPLARDLVAADAAAYVSAQTQKVITAVTTRTATPSAAIGTALATLERLEGPLARLADSRKVTASDSMAYVPPPPDRAAVSGPPEAKASM</sequence>
<feature type="domain" description="DNA helicase DnaB-like N-terminal" evidence="4">
    <location>
        <begin position="202"/>
        <end position="266"/>
    </location>
</feature>
<dbReference type="GO" id="GO:0003678">
    <property type="term" value="F:DNA helicase activity"/>
    <property type="evidence" value="ECO:0007669"/>
    <property type="project" value="InterPro"/>
</dbReference>
<comment type="caution">
    <text evidence="5">The sequence shown here is derived from an EMBL/GenBank/DDBJ whole genome shotgun (WGS) entry which is preliminary data.</text>
</comment>
<dbReference type="GO" id="GO:0005829">
    <property type="term" value="C:cytosol"/>
    <property type="evidence" value="ECO:0007669"/>
    <property type="project" value="TreeGrafter"/>
</dbReference>
<dbReference type="EMBL" id="BDCX01000011">
    <property type="protein sequence ID" value="GAT68972.1"/>
    <property type="molecule type" value="Genomic_DNA"/>
</dbReference>
<keyword evidence="5" id="KW-0347">Helicase</keyword>
<name>A0A171DJG1_9ACTN</name>
<keyword evidence="2" id="KW-0238">DNA-binding</keyword>
<evidence type="ECO:0000256" key="2">
    <source>
        <dbReference type="ARBA" id="ARBA00023125"/>
    </source>
</evidence>
<protein>
    <submittedName>
        <fullName evidence="5">Helicase DnaB</fullName>
    </submittedName>
</protein>
<dbReference type="Proteomes" id="UP000077701">
    <property type="component" value="Unassembled WGS sequence"/>
</dbReference>
<keyword evidence="5" id="KW-0067">ATP-binding</keyword>
<evidence type="ECO:0000313" key="6">
    <source>
        <dbReference type="Proteomes" id="UP000077701"/>
    </source>
</evidence>
<evidence type="ECO:0000256" key="1">
    <source>
        <dbReference type="ARBA" id="ARBA00022705"/>
    </source>
</evidence>
<dbReference type="GO" id="GO:0005524">
    <property type="term" value="F:ATP binding"/>
    <property type="evidence" value="ECO:0007669"/>
    <property type="project" value="InterPro"/>
</dbReference>
<dbReference type="InterPro" id="IPR016136">
    <property type="entry name" value="DNA_helicase_N/primase_C"/>
</dbReference>
<keyword evidence="1" id="KW-0235">DNA replication</keyword>
<proteinExistence type="predicted"/>
<dbReference type="Gene3D" id="1.10.860.10">
    <property type="entry name" value="DNAb Helicase, Chain A"/>
    <property type="match status" value="2"/>
</dbReference>
<dbReference type="PANTHER" id="PTHR30153">
    <property type="entry name" value="REPLICATIVE DNA HELICASE DNAB"/>
    <property type="match status" value="1"/>
</dbReference>
<reference evidence="6" key="2">
    <citation type="submission" date="2016-04" db="EMBL/GenBank/DDBJ databases">
        <title>Planomonospora sphaerica JCM9374 whole genome shotgun sequence.</title>
        <authorList>
            <person name="Suzuki T."/>
            <person name="Dohra H."/>
            <person name="Kodani S."/>
        </authorList>
    </citation>
    <scope>NUCLEOTIDE SEQUENCE [LARGE SCALE GENOMIC DNA]</scope>
    <source>
        <strain evidence="6">JCM 9374</strain>
    </source>
</reference>
<keyword evidence="5" id="KW-0547">Nucleotide-binding</keyword>
<dbReference type="Pfam" id="PF00772">
    <property type="entry name" value="DnaB"/>
    <property type="match status" value="1"/>
</dbReference>
<dbReference type="STRING" id="161355.PS9374_04637"/>
<evidence type="ECO:0000313" key="5">
    <source>
        <dbReference type="EMBL" id="GAT68972.1"/>
    </source>
</evidence>
<keyword evidence="5" id="KW-0378">Hydrolase</keyword>
<accession>A0A171DJG1</accession>
<dbReference type="RefSeq" id="WP_068899962.1">
    <property type="nucleotide sequence ID" value="NZ_BDCX01000011.1"/>
</dbReference>
<dbReference type="SUPFAM" id="SSF48024">
    <property type="entry name" value="N-terminal domain of DnaB helicase"/>
    <property type="match status" value="2"/>
</dbReference>
<dbReference type="InterPro" id="IPR036185">
    <property type="entry name" value="DNA_heli_DnaB-like_N_sf"/>
</dbReference>
<feature type="region of interest" description="Disordered" evidence="3">
    <location>
        <begin position="347"/>
        <end position="375"/>
    </location>
</feature>
<dbReference type="GO" id="GO:0003677">
    <property type="term" value="F:DNA binding"/>
    <property type="evidence" value="ECO:0007669"/>
    <property type="project" value="UniProtKB-KW"/>
</dbReference>
<gene>
    <name evidence="5" type="ORF">PS9374_04637</name>
</gene>
<dbReference type="AlphaFoldDB" id="A0A171DJG1"/>
<organism evidence="5 6">
    <name type="scientific">Planomonospora sphaerica</name>
    <dbReference type="NCBI Taxonomy" id="161355"/>
    <lineage>
        <taxon>Bacteria</taxon>
        <taxon>Bacillati</taxon>
        <taxon>Actinomycetota</taxon>
        <taxon>Actinomycetes</taxon>
        <taxon>Streptosporangiales</taxon>
        <taxon>Streptosporangiaceae</taxon>
        <taxon>Planomonospora</taxon>
    </lineage>
</organism>